<dbReference type="RefSeq" id="WP_236197937.1">
    <property type="nucleotide sequence ID" value="NZ_BQII01000019.1"/>
</dbReference>
<dbReference type="GO" id="GO:0015667">
    <property type="term" value="F:site-specific DNA-methyltransferase (cytosine-N4-specific) activity"/>
    <property type="evidence" value="ECO:0007669"/>
    <property type="project" value="UniProtKB-EC"/>
</dbReference>
<evidence type="ECO:0000256" key="5">
    <source>
        <dbReference type="ARBA" id="ARBA00022691"/>
    </source>
</evidence>
<evidence type="ECO:0000256" key="3">
    <source>
        <dbReference type="ARBA" id="ARBA00022603"/>
    </source>
</evidence>
<keyword evidence="5" id="KW-0949">S-adenosyl-L-methionine</keyword>
<dbReference type="Proteomes" id="UP001217741">
    <property type="component" value="Unassembled WGS sequence"/>
</dbReference>
<evidence type="ECO:0000256" key="6">
    <source>
        <dbReference type="ARBA" id="ARBA00022747"/>
    </source>
</evidence>
<keyword evidence="3" id="KW-0489">Methyltransferase</keyword>
<comment type="catalytic activity">
    <reaction evidence="7">
        <text>a 2'-deoxycytidine in DNA + S-adenosyl-L-methionine = an N(4)-methyl-2'-deoxycytidine in DNA + S-adenosyl-L-homocysteine + H(+)</text>
        <dbReference type="Rhea" id="RHEA:16857"/>
        <dbReference type="Rhea" id="RHEA-COMP:11369"/>
        <dbReference type="Rhea" id="RHEA-COMP:13674"/>
        <dbReference type="ChEBI" id="CHEBI:15378"/>
        <dbReference type="ChEBI" id="CHEBI:57856"/>
        <dbReference type="ChEBI" id="CHEBI:59789"/>
        <dbReference type="ChEBI" id="CHEBI:85452"/>
        <dbReference type="ChEBI" id="CHEBI:137933"/>
        <dbReference type="EC" id="2.1.1.113"/>
    </reaction>
</comment>
<protein>
    <recommendedName>
        <fullName evidence="2">site-specific DNA-methyltransferase (cytosine-N(4)-specific)</fullName>
        <ecNumber evidence="2">2.1.1.113</ecNumber>
    </recommendedName>
</protein>
<proteinExistence type="inferred from homology"/>
<dbReference type="InterPro" id="IPR017985">
    <property type="entry name" value="MeTrfase_CN4_CS"/>
</dbReference>
<reference evidence="8" key="1">
    <citation type="submission" date="2023-03" db="EMBL/GenBank/DDBJ databases">
        <title>Draft assemblies of triclosan tolerant bacteria isolated from returned activated sludge.</title>
        <authorList>
            <person name="Van Hamelsveld S."/>
        </authorList>
    </citation>
    <scope>NUCLEOTIDE SEQUENCE</scope>
    <source>
        <strain evidence="8">GW210012_S60</strain>
    </source>
</reference>
<name>A0AAW6PTC7_PSEPU</name>
<evidence type="ECO:0000256" key="7">
    <source>
        <dbReference type="ARBA" id="ARBA00049120"/>
    </source>
</evidence>
<dbReference type="EC" id="2.1.1.113" evidence="2"/>
<evidence type="ECO:0000256" key="2">
    <source>
        <dbReference type="ARBA" id="ARBA00012185"/>
    </source>
</evidence>
<accession>A0AAW6PTC7</accession>
<dbReference type="GO" id="GO:0009307">
    <property type="term" value="P:DNA restriction-modification system"/>
    <property type="evidence" value="ECO:0007669"/>
    <property type="project" value="UniProtKB-KW"/>
</dbReference>
<evidence type="ECO:0000313" key="9">
    <source>
        <dbReference type="Proteomes" id="UP001217741"/>
    </source>
</evidence>
<dbReference type="GO" id="GO:0032259">
    <property type="term" value="P:methylation"/>
    <property type="evidence" value="ECO:0007669"/>
    <property type="project" value="UniProtKB-KW"/>
</dbReference>
<keyword evidence="6" id="KW-0680">Restriction system</keyword>
<evidence type="ECO:0000256" key="4">
    <source>
        <dbReference type="ARBA" id="ARBA00022679"/>
    </source>
</evidence>
<dbReference type="PROSITE" id="PS00093">
    <property type="entry name" value="N4_MTASE"/>
    <property type="match status" value="1"/>
</dbReference>
<organism evidence="8 9">
    <name type="scientific">Pseudomonas putida</name>
    <name type="common">Arthrobacter siderocapsulatus</name>
    <dbReference type="NCBI Taxonomy" id="303"/>
    <lineage>
        <taxon>Bacteria</taxon>
        <taxon>Pseudomonadati</taxon>
        <taxon>Pseudomonadota</taxon>
        <taxon>Gammaproteobacteria</taxon>
        <taxon>Pseudomonadales</taxon>
        <taxon>Pseudomonadaceae</taxon>
        <taxon>Pseudomonas</taxon>
    </lineage>
</organism>
<evidence type="ECO:0000313" key="8">
    <source>
        <dbReference type="EMBL" id="MDF3872675.1"/>
    </source>
</evidence>
<keyword evidence="4" id="KW-0808">Transferase</keyword>
<dbReference type="GO" id="GO:0003677">
    <property type="term" value="F:DNA binding"/>
    <property type="evidence" value="ECO:0007669"/>
    <property type="project" value="InterPro"/>
</dbReference>
<dbReference type="InterPro" id="IPR029063">
    <property type="entry name" value="SAM-dependent_MTases_sf"/>
</dbReference>
<comment type="caution">
    <text evidence="8">The sequence shown here is derived from an EMBL/GenBank/DDBJ whole genome shotgun (WGS) entry which is preliminary data.</text>
</comment>
<dbReference type="EMBL" id="JARJLO010000301">
    <property type="protein sequence ID" value="MDF3872675.1"/>
    <property type="molecule type" value="Genomic_DNA"/>
</dbReference>
<gene>
    <name evidence="8" type="ORF">P3W50_19685</name>
</gene>
<comment type="similarity">
    <text evidence="1">Belongs to the N(4)/N(6)-methyltransferase family. N(4) subfamily.</text>
</comment>
<dbReference type="AlphaFoldDB" id="A0AAW6PTC7"/>
<evidence type="ECO:0000256" key="1">
    <source>
        <dbReference type="ARBA" id="ARBA00010203"/>
    </source>
</evidence>
<dbReference type="SUPFAM" id="SSF53335">
    <property type="entry name" value="S-adenosyl-L-methionine-dependent methyltransferases"/>
    <property type="match status" value="1"/>
</dbReference>
<sequence length="469" mass="51820">MNLKASDFIEKAKNDISNNKSCDISAYQKHDTTKALLSIINEYSSTGEVPTLSFRSLVSWIKVGERATHYIHPYPAKLLPQIAHFFLAAKGYFGENIRVLDPFGGTGTVALETLLSGNIAYYSDANPLARLIAKVKTTKINTQSLNVHLEQIEKAYKRSRAQKAPNVVNLEKWFTQDVVRGLVRLKASIESIKDSSVKDFFSVVFSATARRVSNADPRLSVPVQRKDLAHRKNVNVMETFLQQAQLSIQRMSALENMSPDEFEVHDVGLDARHLKHPASWGSEAGAALEEGTIDLIITSPPYAGAQKYIRASSLSLGWLGMAGSGDLKSLENQSIGREHLPKAVWNTSFTTSVQAANDLILRVREKNPLRAAIIATYINEMESSISEMSRVLVDGGHLVLIIGNNEVCGEAFASSEYLATIAKKYSLIPILKAVDEIKSRGLMTKRNKTAGLISLEWVILFKKSSSREV</sequence>
<dbReference type="Gene3D" id="3.40.50.150">
    <property type="entry name" value="Vaccinia Virus protein VP39"/>
    <property type="match status" value="2"/>
</dbReference>